<dbReference type="GO" id="GO:0005052">
    <property type="term" value="F:peroxisome matrix targeting signal-1 binding"/>
    <property type="evidence" value="ECO:0007669"/>
    <property type="project" value="TreeGrafter"/>
</dbReference>
<dbReference type="Pfam" id="PF00515">
    <property type="entry name" value="TPR_1"/>
    <property type="match status" value="1"/>
</dbReference>
<evidence type="ECO:0000256" key="13">
    <source>
        <dbReference type="ARBA" id="ARBA00023140"/>
    </source>
</evidence>
<feature type="repeat" description="TPR" evidence="15">
    <location>
        <begin position="365"/>
        <end position="398"/>
    </location>
</feature>
<dbReference type="OrthoDB" id="10006023at2759"/>
<dbReference type="PANTHER" id="PTHR10130">
    <property type="entry name" value="PEROXISOMAL TARGETING SIGNAL 1 RECEPTOR PEX5"/>
    <property type="match status" value="1"/>
</dbReference>
<comment type="subcellular location">
    <subcellularLocation>
        <location evidence="2">Cytoplasm</location>
    </subcellularLocation>
    <subcellularLocation>
        <location evidence="1">Peroxisome</location>
    </subcellularLocation>
</comment>
<evidence type="ECO:0000256" key="10">
    <source>
        <dbReference type="ARBA" id="ARBA00022843"/>
    </source>
</evidence>
<dbReference type="GO" id="GO:0016560">
    <property type="term" value="P:protein import into peroxisome matrix, docking"/>
    <property type="evidence" value="ECO:0007669"/>
    <property type="project" value="TreeGrafter"/>
</dbReference>
<keyword evidence="5" id="KW-0813">Transport</keyword>
<dbReference type="AlphaFoldDB" id="A0A9P8I1E2"/>
<keyword evidence="13" id="KW-0576">Peroxisome</keyword>
<keyword evidence="9 15" id="KW-0802">TPR repeat</keyword>
<keyword evidence="18" id="KW-1185">Reference proteome</keyword>
<keyword evidence="6" id="KW-0963">Cytoplasm</keyword>
<evidence type="ECO:0000256" key="1">
    <source>
        <dbReference type="ARBA" id="ARBA00004275"/>
    </source>
</evidence>
<comment type="similarity">
    <text evidence="3">Belongs to the peroxisomal targeting signal receptor family.</text>
</comment>
<name>A0A9P8I1E2_9PEZI</name>
<evidence type="ECO:0000313" key="18">
    <source>
        <dbReference type="Proteomes" id="UP000698800"/>
    </source>
</evidence>
<keyword evidence="7" id="KW-1017">Isopeptide bond</keyword>
<accession>A0A9P8I1E2</accession>
<comment type="caution">
    <text evidence="17">The sequence shown here is derived from an EMBL/GenBank/DDBJ whole genome shotgun (WGS) entry which is preliminary data.</text>
</comment>
<organism evidence="17 18">
    <name type="scientific">Glutinoglossum americanum</name>
    <dbReference type="NCBI Taxonomy" id="1670608"/>
    <lineage>
        <taxon>Eukaryota</taxon>
        <taxon>Fungi</taxon>
        <taxon>Dikarya</taxon>
        <taxon>Ascomycota</taxon>
        <taxon>Pezizomycotina</taxon>
        <taxon>Geoglossomycetes</taxon>
        <taxon>Geoglossales</taxon>
        <taxon>Geoglossaceae</taxon>
        <taxon>Glutinoglossum</taxon>
    </lineage>
</organism>
<evidence type="ECO:0000256" key="15">
    <source>
        <dbReference type="PROSITE-ProRule" id="PRU00339"/>
    </source>
</evidence>
<dbReference type="Proteomes" id="UP000698800">
    <property type="component" value="Unassembled WGS sequence"/>
</dbReference>
<dbReference type="Gene3D" id="1.25.40.10">
    <property type="entry name" value="Tetratricopeptide repeat domain"/>
    <property type="match status" value="1"/>
</dbReference>
<dbReference type="FunFam" id="1.25.40.10:FF:000218">
    <property type="entry name" value="Peroxisomal targeting signal receptor"/>
    <property type="match status" value="1"/>
</dbReference>
<evidence type="ECO:0000256" key="14">
    <source>
        <dbReference type="ARBA" id="ARBA00032505"/>
    </source>
</evidence>
<keyword evidence="10" id="KW-0832">Ubl conjugation</keyword>
<proteinExistence type="inferred from homology"/>
<evidence type="ECO:0000256" key="11">
    <source>
        <dbReference type="ARBA" id="ARBA00022927"/>
    </source>
</evidence>
<dbReference type="GO" id="GO:0005829">
    <property type="term" value="C:cytosol"/>
    <property type="evidence" value="ECO:0007669"/>
    <property type="project" value="TreeGrafter"/>
</dbReference>
<dbReference type="PANTHER" id="PTHR10130:SF0">
    <property type="entry name" value="GH08708P"/>
    <property type="match status" value="1"/>
</dbReference>
<dbReference type="Pfam" id="PF13181">
    <property type="entry name" value="TPR_8"/>
    <property type="match status" value="1"/>
</dbReference>
<evidence type="ECO:0000256" key="7">
    <source>
        <dbReference type="ARBA" id="ARBA00022499"/>
    </source>
</evidence>
<evidence type="ECO:0000256" key="9">
    <source>
        <dbReference type="ARBA" id="ARBA00022803"/>
    </source>
</evidence>
<dbReference type="InterPro" id="IPR011990">
    <property type="entry name" value="TPR-like_helical_dom_sf"/>
</dbReference>
<evidence type="ECO:0000256" key="4">
    <source>
        <dbReference type="ARBA" id="ARBA00014710"/>
    </source>
</evidence>
<evidence type="ECO:0000256" key="8">
    <source>
        <dbReference type="ARBA" id="ARBA00022737"/>
    </source>
</evidence>
<feature type="region of interest" description="Disordered" evidence="16">
    <location>
        <begin position="22"/>
        <end position="51"/>
    </location>
</feature>
<reference evidence="17" key="1">
    <citation type="submission" date="2021-03" db="EMBL/GenBank/DDBJ databases">
        <title>Comparative genomics and phylogenomic investigation of the class Geoglossomycetes provide insights into ecological specialization and systematics.</title>
        <authorList>
            <person name="Melie T."/>
            <person name="Pirro S."/>
            <person name="Miller A.N."/>
            <person name="Quandt A."/>
        </authorList>
    </citation>
    <scope>NUCLEOTIDE SEQUENCE</scope>
    <source>
        <strain evidence="17">GBOQ0MN5Z8</strain>
    </source>
</reference>
<keyword evidence="8" id="KW-0677">Repeat</keyword>
<dbReference type="InterPro" id="IPR019734">
    <property type="entry name" value="TPR_rpt"/>
</dbReference>
<evidence type="ECO:0000256" key="6">
    <source>
        <dbReference type="ARBA" id="ARBA00022490"/>
    </source>
</evidence>
<dbReference type="InterPro" id="IPR024111">
    <property type="entry name" value="PEX5/PEX5L"/>
</dbReference>
<evidence type="ECO:0000256" key="12">
    <source>
        <dbReference type="ARBA" id="ARBA00022966"/>
    </source>
</evidence>
<protein>
    <recommendedName>
        <fullName evidence="4">Peroxisomal targeting signal receptor</fullName>
    </recommendedName>
    <alternativeName>
        <fullName evidence="14">Peroxin-5</fullName>
    </alternativeName>
</protein>
<keyword evidence="11" id="KW-0653">Protein transport</keyword>
<keyword evidence="12" id="KW-0882">Thioester bond</keyword>
<evidence type="ECO:0000256" key="3">
    <source>
        <dbReference type="ARBA" id="ARBA00005348"/>
    </source>
</evidence>
<dbReference type="PROSITE" id="PS50005">
    <property type="entry name" value="TPR"/>
    <property type="match status" value="2"/>
</dbReference>
<sequence length="653" mass="71896">MSFLGGAECSTAANPLSQFAKHVQDDKSLQRDRLVGRGPGGMQEGMRSQGVVGGQDKMMDEFLRQNIVPLPQGPAPAFAMEQMRRELDSIQTPPLRSHNASPGWAAEFNPQLEEQARMEAAFRQGPKHAGLNPAEFAQLQHMAQSGAETAARPMSTPQTLGAYQRPIAMGYGGMGMGMGVGMNMGMMGQPSYIVANQNLGQGVVEGKGKGKMVELDDENWEAQFAQIDAEGQKDLDAEANAAIERELDDMDKSVASETNEFGDFEPLWRSIQAETAASRAETSAHMMGQNFDFSDMDQWDGFEDIPNIQTIRDPQLGDYLFEEGNLYKDVGDPFGEGVRIMQEGGNLSLAALAFEAAVQKDPDHVRAWTMLGHTQAQNEKESPAIRALEQALKLDSDNLEALMGLAVSYTNEGYDSTAYRTLERWLATKYPQIISKNDLSPNVDVGFTDRHQLHEKVTNLFIRAAQLSPAGEQMDPDVQVGLGVLFYGAEEYSKAVDCFSAALASTESGTSNRHDQIHLLWNRLGATLANSGRSEEAISAYEKALTLNPNFVRARYNLGVSCINIGCYAEAAQHLLGALAMHKVVEREGRERAREVVGGEMSEGELERLMCQNQSTNLYDTLRRVFSQMGRRDLSDLVVTGMDVEVFRKEFEF</sequence>
<dbReference type="GO" id="GO:0005778">
    <property type="term" value="C:peroxisomal membrane"/>
    <property type="evidence" value="ECO:0007669"/>
    <property type="project" value="TreeGrafter"/>
</dbReference>
<feature type="compositionally biased region" description="Basic and acidic residues" evidence="16">
    <location>
        <begin position="22"/>
        <end position="35"/>
    </location>
</feature>
<feature type="repeat" description="TPR" evidence="15">
    <location>
        <begin position="518"/>
        <end position="551"/>
    </location>
</feature>
<evidence type="ECO:0000313" key="17">
    <source>
        <dbReference type="EMBL" id="KAH0536968.1"/>
    </source>
</evidence>
<evidence type="ECO:0000256" key="5">
    <source>
        <dbReference type="ARBA" id="ARBA00022448"/>
    </source>
</evidence>
<dbReference type="SUPFAM" id="SSF48452">
    <property type="entry name" value="TPR-like"/>
    <property type="match status" value="1"/>
</dbReference>
<dbReference type="PROSITE" id="PS50293">
    <property type="entry name" value="TPR_REGION"/>
    <property type="match status" value="1"/>
</dbReference>
<evidence type="ECO:0000256" key="2">
    <source>
        <dbReference type="ARBA" id="ARBA00004496"/>
    </source>
</evidence>
<dbReference type="SMART" id="SM00028">
    <property type="entry name" value="TPR"/>
    <property type="match status" value="4"/>
</dbReference>
<gene>
    <name evidence="17" type="ORF">FGG08_006196</name>
</gene>
<evidence type="ECO:0000256" key="16">
    <source>
        <dbReference type="SAM" id="MobiDB-lite"/>
    </source>
</evidence>
<dbReference type="EMBL" id="JAGHQL010000170">
    <property type="protein sequence ID" value="KAH0536968.1"/>
    <property type="molecule type" value="Genomic_DNA"/>
</dbReference>